<dbReference type="NCBIfam" id="NF008769">
    <property type="entry name" value="PRK11798.2-5"/>
    <property type="match status" value="1"/>
</dbReference>
<dbReference type="PIRSF" id="PIRSF005276">
    <property type="entry name" value="SspB"/>
    <property type="match status" value="1"/>
</dbReference>
<dbReference type="InterPro" id="IPR007481">
    <property type="entry name" value="SspB"/>
</dbReference>
<keyword evidence="3" id="KW-1185">Reference proteome</keyword>
<feature type="compositionally biased region" description="Acidic residues" evidence="1">
    <location>
        <begin position="110"/>
        <end position="128"/>
    </location>
</feature>
<name>A0ABX1MIE8_9RHOO</name>
<sequence length="148" mass="15653">MSKVSTKPYLVRAIYDWCLDQGFTPYIAVAVDERTVVPPGYARDGQIVLNLAPDATNHLVMGNDLITFQARFGGVAHALSLPVANVLAIYARENGHGMAFEQEVAGSEPLADEDATDEVGSDAGDGDGPDTPSAAGRSASRNHLKVVK</sequence>
<dbReference type="SUPFAM" id="SSF101738">
    <property type="entry name" value="SspB-like"/>
    <property type="match status" value="1"/>
</dbReference>
<dbReference type="RefSeq" id="WP_169204384.1">
    <property type="nucleotide sequence ID" value="NZ_CP059560.1"/>
</dbReference>
<evidence type="ECO:0000313" key="2">
    <source>
        <dbReference type="EMBL" id="NMF86890.1"/>
    </source>
</evidence>
<organism evidence="2 3">
    <name type="scientific">Aromatoleum petrolei</name>
    <dbReference type="NCBI Taxonomy" id="76116"/>
    <lineage>
        <taxon>Bacteria</taxon>
        <taxon>Pseudomonadati</taxon>
        <taxon>Pseudomonadota</taxon>
        <taxon>Betaproteobacteria</taxon>
        <taxon>Rhodocyclales</taxon>
        <taxon>Rhodocyclaceae</taxon>
        <taxon>Aromatoleum</taxon>
    </lineage>
</organism>
<evidence type="ECO:0000256" key="1">
    <source>
        <dbReference type="SAM" id="MobiDB-lite"/>
    </source>
</evidence>
<accession>A0ABX1MIE8</accession>
<comment type="caution">
    <text evidence="2">The sequence shown here is derived from an EMBL/GenBank/DDBJ whole genome shotgun (WGS) entry which is preliminary data.</text>
</comment>
<keyword evidence="2" id="KW-0645">Protease</keyword>
<dbReference type="PANTHER" id="PTHR37486">
    <property type="entry name" value="STRINGENT STARVATION PROTEIN B"/>
    <property type="match status" value="1"/>
</dbReference>
<protein>
    <submittedName>
        <fullName evidence="2">ClpXP protease specificity-enhancing factor</fullName>
    </submittedName>
</protein>
<dbReference type="Proteomes" id="UP000652074">
    <property type="component" value="Unassembled WGS sequence"/>
</dbReference>
<feature type="region of interest" description="Disordered" evidence="1">
    <location>
        <begin position="104"/>
        <end position="148"/>
    </location>
</feature>
<dbReference type="InterPro" id="IPR036760">
    <property type="entry name" value="SspB-like_sf"/>
</dbReference>
<dbReference type="Pfam" id="PF04386">
    <property type="entry name" value="SspB"/>
    <property type="match status" value="1"/>
</dbReference>
<dbReference type="Gene3D" id="2.30.30.220">
    <property type="entry name" value="SspB-like"/>
    <property type="match status" value="1"/>
</dbReference>
<proteinExistence type="predicted"/>
<dbReference type="EMBL" id="WTVR01000001">
    <property type="protein sequence ID" value="NMF86890.1"/>
    <property type="molecule type" value="Genomic_DNA"/>
</dbReference>
<dbReference type="PANTHER" id="PTHR37486:SF1">
    <property type="entry name" value="STRINGENT STARVATION PROTEIN B"/>
    <property type="match status" value="1"/>
</dbReference>
<dbReference type="GO" id="GO:0008233">
    <property type="term" value="F:peptidase activity"/>
    <property type="evidence" value="ECO:0007669"/>
    <property type="project" value="UniProtKB-KW"/>
</dbReference>
<evidence type="ECO:0000313" key="3">
    <source>
        <dbReference type="Proteomes" id="UP000652074"/>
    </source>
</evidence>
<dbReference type="GO" id="GO:0006508">
    <property type="term" value="P:proteolysis"/>
    <property type="evidence" value="ECO:0007669"/>
    <property type="project" value="UniProtKB-KW"/>
</dbReference>
<reference evidence="2 3" key="1">
    <citation type="submission" date="2019-12" db="EMBL/GenBank/DDBJ databases">
        <title>Comparative genomics gives insights into the taxonomy of the Azoarcus-Aromatoleum group and reveals separate origins of nif in the plant-associated Azoarcus and non-plant-associated Aromatoleum sub-groups.</title>
        <authorList>
            <person name="Lafos M."/>
            <person name="Maluk M."/>
            <person name="Batista M."/>
            <person name="Junghare M."/>
            <person name="Carmona M."/>
            <person name="Faoro H."/>
            <person name="Cruz L.M."/>
            <person name="Battistoni F."/>
            <person name="De Souza E."/>
            <person name="Pedrosa F."/>
            <person name="Chen W.-M."/>
            <person name="Poole P.S."/>
            <person name="Dixon R.A."/>
            <person name="James E.K."/>
        </authorList>
    </citation>
    <scope>NUCLEOTIDE SEQUENCE [LARGE SCALE GENOMIC DNA]</scope>
    <source>
        <strain evidence="2 3">ToN1</strain>
    </source>
</reference>
<gene>
    <name evidence="2" type="ORF">GPA26_00190</name>
</gene>
<keyword evidence="2" id="KW-0378">Hydrolase</keyword>